<feature type="transmembrane region" description="Helical" evidence="1">
    <location>
        <begin position="48"/>
        <end position="68"/>
    </location>
</feature>
<keyword evidence="1" id="KW-0812">Transmembrane</keyword>
<keyword evidence="1" id="KW-1133">Transmembrane helix</keyword>
<keyword evidence="3" id="KW-1185">Reference proteome</keyword>
<dbReference type="Proteomes" id="UP000830115">
    <property type="component" value="Chromosome"/>
</dbReference>
<evidence type="ECO:0008006" key="4">
    <source>
        <dbReference type="Google" id="ProtNLM"/>
    </source>
</evidence>
<gene>
    <name evidence="2" type="ORF">K9S39_01010</name>
</gene>
<proteinExistence type="predicted"/>
<evidence type="ECO:0000313" key="3">
    <source>
        <dbReference type="Proteomes" id="UP000830115"/>
    </source>
</evidence>
<sequence length="84" mass="8181">MIVVVGLVLLVPAIVVGVAAVVTNAGSAHELTQAFTVFGYQITGSTEVLFVVGAIVGAVGMLGLSLLLGGMCGPSAGNTPRGGI</sequence>
<accession>A0ABY4MK44</accession>
<evidence type="ECO:0000313" key="2">
    <source>
        <dbReference type="EMBL" id="UQA98164.1"/>
    </source>
</evidence>
<dbReference type="EMBL" id="CP086322">
    <property type="protein sequence ID" value="UQA98164.1"/>
    <property type="molecule type" value="Genomic_DNA"/>
</dbReference>
<evidence type="ECO:0000256" key="1">
    <source>
        <dbReference type="SAM" id="Phobius"/>
    </source>
</evidence>
<keyword evidence="1" id="KW-0472">Membrane</keyword>
<dbReference type="RefSeq" id="WP_248861406.1">
    <property type="nucleotide sequence ID" value="NZ_CP086322.1"/>
</dbReference>
<organism evidence="2 3">
    <name type="scientific">Streptomyces halobius</name>
    <dbReference type="NCBI Taxonomy" id="2879846"/>
    <lineage>
        <taxon>Bacteria</taxon>
        <taxon>Bacillati</taxon>
        <taxon>Actinomycetota</taxon>
        <taxon>Actinomycetes</taxon>
        <taxon>Kitasatosporales</taxon>
        <taxon>Streptomycetaceae</taxon>
        <taxon>Streptomyces</taxon>
    </lineage>
</organism>
<name>A0ABY4MK44_9ACTN</name>
<protein>
    <recommendedName>
        <fullName evidence="4">Circularin A/uberolysin family circular bacteriocin</fullName>
    </recommendedName>
</protein>
<reference evidence="2" key="1">
    <citation type="submission" date="2021-10" db="EMBL/GenBank/DDBJ databases">
        <title>Streptomyces nigrumlapis sp.nov.,an antimicrobial producing actinobacterium isolated from Black Gobi rocks.</title>
        <authorList>
            <person name="Wen Y."/>
            <person name="Zhang W."/>
            <person name="Liu X.G."/>
        </authorList>
    </citation>
    <scope>NUCLEOTIDE SEQUENCE</scope>
    <source>
        <strain evidence="2">ST13-2-2</strain>
    </source>
</reference>